<evidence type="ECO:0000313" key="2">
    <source>
        <dbReference type="EMBL" id="PCS23667.1"/>
    </source>
</evidence>
<dbReference type="GeneID" id="66951068"/>
<name>A0A2A5T673_9GAMM</name>
<dbReference type="RefSeq" id="WP_146679042.1">
    <property type="nucleotide sequence ID" value="NZ_NBYY01000009.1"/>
</dbReference>
<dbReference type="AlphaFoldDB" id="A0A2A5T673"/>
<comment type="caution">
    <text evidence="2">The sequence shown here is derived from an EMBL/GenBank/DDBJ whole genome shotgun (WGS) entry which is preliminary data.</text>
</comment>
<dbReference type="Proteomes" id="UP000219020">
    <property type="component" value="Unassembled WGS sequence"/>
</dbReference>
<proteinExistence type="predicted"/>
<dbReference type="EMBL" id="NBYY01000009">
    <property type="protein sequence ID" value="PCS23667.1"/>
    <property type="molecule type" value="Genomic_DNA"/>
</dbReference>
<organism evidence="2 3">
    <name type="scientific">Candidatus Enterovibrio escicola</name>
    <dbReference type="NCBI Taxonomy" id="1927127"/>
    <lineage>
        <taxon>Bacteria</taxon>
        <taxon>Pseudomonadati</taxon>
        <taxon>Pseudomonadota</taxon>
        <taxon>Gammaproteobacteria</taxon>
        <taxon>Vibrionales</taxon>
        <taxon>Vibrionaceae</taxon>
        <taxon>Enterovibrio</taxon>
    </lineage>
</organism>
<gene>
    <name evidence="2" type="ORF">BTN49_0636</name>
</gene>
<accession>A0A2A5T673</accession>
<dbReference type="Pfam" id="PF13612">
    <property type="entry name" value="DDE_Tnp_1_3"/>
    <property type="match status" value="1"/>
</dbReference>
<reference evidence="3" key="1">
    <citation type="submission" date="2017-04" db="EMBL/GenBank/DDBJ databases">
        <title>Genome evolution of the luminous symbionts of deep sea anglerfish.</title>
        <authorList>
            <person name="Hendry T.A."/>
        </authorList>
    </citation>
    <scope>NUCLEOTIDE SEQUENCE [LARGE SCALE GENOMIC DNA]</scope>
</reference>
<feature type="domain" description="Transposase DDE" evidence="1">
    <location>
        <begin position="6"/>
        <end position="62"/>
    </location>
</feature>
<dbReference type="InterPro" id="IPR025668">
    <property type="entry name" value="Tnp_DDE_dom"/>
</dbReference>
<protein>
    <submittedName>
        <fullName evidence="2">Mobile element protein</fullName>
    </submittedName>
</protein>
<sequence>MALSYVKVMTDNVDDRKPLAERVNELWGCLCGDKGYISDPLQRELANKGVTLITGVKKDETQSDETLDPPNAPEMIYY</sequence>
<evidence type="ECO:0000313" key="3">
    <source>
        <dbReference type="Proteomes" id="UP000219020"/>
    </source>
</evidence>
<evidence type="ECO:0000259" key="1">
    <source>
        <dbReference type="Pfam" id="PF13612"/>
    </source>
</evidence>
<keyword evidence="3" id="KW-1185">Reference proteome</keyword>